<dbReference type="EMBL" id="ASJR01000009">
    <property type="protein sequence ID" value="ERP31831.1"/>
    <property type="molecule type" value="Genomic_DNA"/>
</dbReference>
<comment type="caution">
    <text evidence="1">The sequence shown here is derived from an EMBL/GenBank/DDBJ whole genome shotgun (WGS) entry which is preliminary data.</text>
</comment>
<dbReference type="Proteomes" id="UP000017148">
    <property type="component" value="Unassembled WGS sequence"/>
</dbReference>
<protein>
    <submittedName>
        <fullName evidence="1">Uncharacterized protein</fullName>
    </submittedName>
</protein>
<keyword evidence="2" id="KW-1185">Reference proteome</keyword>
<organism evidence="1 2">
    <name type="scientific">Chitinivibrio alkaliphilus ACht1</name>
    <dbReference type="NCBI Taxonomy" id="1313304"/>
    <lineage>
        <taxon>Bacteria</taxon>
        <taxon>Pseudomonadati</taxon>
        <taxon>Fibrobacterota</taxon>
        <taxon>Chitinivibrionia</taxon>
        <taxon>Chitinivibrionales</taxon>
        <taxon>Chitinivibrionaceae</taxon>
        <taxon>Chitinivibrio</taxon>
    </lineage>
</organism>
<dbReference type="AlphaFoldDB" id="U7D8G2"/>
<proteinExistence type="predicted"/>
<reference evidence="1 2" key="1">
    <citation type="journal article" date="2013" name="Environ. Microbiol.">
        <title>Genome analysis of Chitinivibrio alkaliphilus gen. nov., sp. nov., a novel extremely haloalkaliphilic anaerobic chitinolytic bacterium from the candidate phylum Termite Group 3.</title>
        <authorList>
            <person name="Sorokin D.Y."/>
            <person name="Gumerov V.M."/>
            <person name="Rakitin A.L."/>
            <person name="Beletsky A.V."/>
            <person name="Damste J.S."/>
            <person name="Muyzer G."/>
            <person name="Mardanov A.V."/>
            <person name="Ravin N.V."/>
        </authorList>
    </citation>
    <scope>NUCLEOTIDE SEQUENCE [LARGE SCALE GENOMIC DNA]</scope>
    <source>
        <strain evidence="1 2">ACht1</strain>
    </source>
</reference>
<name>U7D8G2_9BACT</name>
<gene>
    <name evidence="1" type="ORF">CALK_1278</name>
</gene>
<evidence type="ECO:0000313" key="1">
    <source>
        <dbReference type="EMBL" id="ERP31831.1"/>
    </source>
</evidence>
<evidence type="ECO:0000313" key="2">
    <source>
        <dbReference type="Proteomes" id="UP000017148"/>
    </source>
</evidence>
<dbReference type="STRING" id="1313304.CALK_1278"/>
<sequence>MLFRGKSPTLHLQHEDIERVLSLLCTVCGVQQTSCEGLTKEEFSTLLENLEKKAAAQKKTLKR</sequence>
<dbReference type="RefSeq" id="WP_022636750.1">
    <property type="nucleotide sequence ID" value="NZ_ASJR01000009.1"/>
</dbReference>
<accession>U7D8G2</accession>